<keyword evidence="1" id="KW-0472">Membrane</keyword>
<organism evidence="3 4">
    <name type="scientific">Cryobacterium frigoriphilum</name>
    <dbReference type="NCBI Taxonomy" id="1259150"/>
    <lineage>
        <taxon>Bacteria</taxon>
        <taxon>Bacillati</taxon>
        <taxon>Actinomycetota</taxon>
        <taxon>Actinomycetes</taxon>
        <taxon>Micrococcales</taxon>
        <taxon>Microbacteriaceae</taxon>
        <taxon>Cryobacterium</taxon>
    </lineage>
</organism>
<gene>
    <name evidence="3" type="ORF">E3T55_03040</name>
</gene>
<evidence type="ECO:0000313" key="3">
    <source>
        <dbReference type="EMBL" id="TFD54429.1"/>
    </source>
</evidence>
<proteinExistence type="predicted"/>
<accession>A0A4R9AAN0</accession>
<evidence type="ECO:0000256" key="1">
    <source>
        <dbReference type="SAM" id="Phobius"/>
    </source>
</evidence>
<keyword evidence="1" id="KW-0812">Transmembrane</keyword>
<dbReference type="Proteomes" id="UP000297447">
    <property type="component" value="Unassembled WGS sequence"/>
</dbReference>
<dbReference type="AlphaFoldDB" id="A0A4R9AAN0"/>
<feature type="transmembrane region" description="Helical" evidence="1">
    <location>
        <begin position="101"/>
        <end position="120"/>
    </location>
</feature>
<name>A0A4R9AAN0_9MICO</name>
<dbReference type="EMBL" id="SOHE01000016">
    <property type="protein sequence ID" value="TFD54429.1"/>
    <property type="molecule type" value="Genomic_DNA"/>
</dbReference>
<keyword evidence="4" id="KW-1185">Reference proteome</keyword>
<evidence type="ECO:0000313" key="4">
    <source>
        <dbReference type="Proteomes" id="UP000297447"/>
    </source>
</evidence>
<dbReference type="RefSeq" id="WP_134518104.1">
    <property type="nucleotide sequence ID" value="NZ_SOHE01000016.1"/>
</dbReference>
<dbReference type="Pfam" id="PF14340">
    <property type="entry name" value="DUF4395"/>
    <property type="match status" value="1"/>
</dbReference>
<dbReference type="OrthoDB" id="9783675at2"/>
<reference evidence="3 4" key="1">
    <citation type="submission" date="2019-03" db="EMBL/GenBank/DDBJ databases">
        <title>Genomics of glacier-inhabiting Cryobacterium strains.</title>
        <authorList>
            <person name="Liu Q."/>
            <person name="Xin Y.-H."/>
        </authorList>
    </citation>
    <scope>NUCLEOTIDE SEQUENCE [LARGE SCALE GENOMIC DNA]</scope>
    <source>
        <strain evidence="3 4">Hh14</strain>
    </source>
</reference>
<protein>
    <submittedName>
        <fullName evidence="3">DUF4395 domain-containing protein</fullName>
    </submittedName>
</protein>
<feature type="transmembrane region" description="Helical" evidence="1">
    <location>
        <begin position="29"/>
        <end position="48"/>
    </location>
</feature>
<dbReference type="InterPro" id="IPR025508">
    <property type="entry name" value="DUF4395"/>
</dbReference>
<comment type="caution">
    <text evidence="3">The sequence shown here is derived from an EMBL/GenBank/DDBJ whole genome shotgun (WGS) entry which is preliminary data.</text>
</comment>
<keyword evidence="1" id="KW-1133">Transmembrane helix</keyword>
<evidence type="ECO:0000259" key="2">
    <source>
        <dbReference type="Pfam" id="PF14340"/>
    </source>
</evidence>
<feature type="transmembrane region" description="Helical" evidence="1">
    <location>
        <begin position="126"/>
        <end position="153"/>
    </location>
</feature>
<sequence length="198" mass="21779">MAATTSPLDFGERVDGIDIPVFNERAVRASAGLLFLVGMVAFMTAALTDNFDPLRAFAFIFMVDMMLRLFVSARYTPSMFLGALMVRRQRPEWVGADQKKLAWTLGLGLAFTSCVAMGLLGLDETVTLILCGLCLGILFLETAFGICVGCSLYRIFARTKPQLCPGDTCTYVPLTRAEKRAQSLTQISLDRNTNQPEQ</sequence>
<feature type="domain" description="DUF4395" evidence="2">
    <location>
        <begin position="23"/>
        <end position="158"/>
    </location>
</feature>